<sequence>MSKNIFNININIAGKEVLFQTADNQIFCTSLDIANVFEKNHKDVLRAIRKYEQESFNDLDMKIFHQRNFAQTYKETQIRGFNKVEGRVRKDPCYKLTRDGFSFLAMSFTGAKANRWKIAFINAFNKLEVALREQQRNYVLLQELYFRRG</sequence>
<evidence type="ECO:0000313" key="2">
    <source>
        <dbReference type="Proteomes" id="UP000250166"/>
    </source>
</evidence>
<dbReference type="Proteomes" id="UP000250166">
    <property type="component" value="Unassembled WGS sequence"/>
</dbReference>
<name>A0A2X3ERY2_9HELI</name>
<dbReference type="InterPro" id="IPR014054">
    <property type="entry name" value="Phage_regulatory_Rha"/>
</dbReference>
<dbReference type="EMBL" id="UAWL01000031">
    <property type="protein sequence ID" value="SQC36505.1"/>
    <property type="molecule type" value="Genomic_DNA"/>
</dbReference>
<proteinExistence type="predicted"/>
<dbReference type="NCBIfam" id="TIGR02681">
    <property type="entry name" value="phage_pRha"/>
    <property type="match status" value="1"/>
</dbReference>
<reference evidence="1 2" key="1">
    <citation type="submission" date="2018-06" db="EMBL/GenBank/DDBJ databases">
        <authorList>
            <consortium name="Pathogen Informatics"/>
            <person name="Doyle S."/>
        </authorList>
    </citation>
    <scope>NUCLEOTIDE SEQUENCE [LARGE SCALE GENOMIC DNA]</scope>
    <source>
        <strain evidence="1 2">NCTC13102</strain>
    </source>
</reference>
<dbReference type="AlphaFoldDB" id="A0A2X3ERY2"/>
<gene>
    <name evidence="1" type="ORF">NCTC13102_02312</name>
</gene>
<dbReference type="Pfam" id="PF09669">
    <property type="entry name" value="Phage_pRha"/>
    <property type="match status" value="1"/>
</dbReference>
<protein>
    <submittedName>
        <fullName evidence="1">Putative phage anti-repressor protein</fullName>
    </submittedName>
</protein>
<organism evidence="1 2">
    <name type="scientific">Helicobacter fennelliae</name>
    <dbReference type="NCBI Taxonomy" id="215"/>
    <lineage>
        <taxon>Bacteria</taxon>
        <taxon>Pseudomonadati</taxon>
        <taxon>Campylobacterota</taxon>
        <taxon>Epsilonproteobacteria</taxon>
        <taxon>Campylobacterales</taxon>
        <taxon>Helicobacteraceae</taxon>
        <taxon>Helicobacter</taxon>
    </lineage>
</organism>
<evidence type="ECO:0000313" key="1">
    <source>
        <dbReference type="EMBL" id="SQC36505.1"/>
    </source>
</evidence>
<dbReference type="RefSeq" id="WP_112059320.1">
    <property type="nucleotide sequence ID" value="NZ_UAWL01000031.1"/>
</dbReference>
<accession>A0A2X3ERY2</accession>